<dbReference type="EC" id="2.1.1.201" evidence="6"/>
<dbReference type="GO" id="GO:0009060">
    <property type="term" value="P:aerobic respiration"/>
    <property type="evidence" value="ECO:0007669"/>
    <property type="project" value="UniProtKB-UniRule"/>
</dbReference>
<keyword evidence="9" id="KW-1185">Reference proteome</keyword>
<dbReference type="HAMAP" id="MF_01813">
    <property type="entry name" value="MenG_UbiE_methyltr"/>
    <property type="match status" value="1"/>
</dbReference>
<feature type="binding site" evidence="6">
    <location>
        <position position="123"/>
    </location>
    <ligand>
        <name>S-adenosyl-L-methionine</name>
        <dbReference type="ChEBI" id="CHEBI:59789"/>
    </ligand>
</feature>
<dbReference type="UniPathway" id="UPA00232"/>
<comment type="pathway">
    <text evidence="6">Quinol/quinone metabolism; menaquinone biosynthesis; menaquinol from 1,4-dihydroxy-2-naphthoate: step 2/2.</text>
</comment>
<comment type="similarity">
    <text evidence="6">Belongs to the class I-like SAM-binding methyltransferase superfamily. MenG/UbiE family.</text>
</comment>
<accession>L2F5M8</accession>
<dbReference type="RefSeq" id="WP_009501890.1">
    <property type="nucleotide sequence ID" value="NZ_ANIN01000002.1"/>
</dbReference>
<comment type="pathway">
    <text evidence="6">Cofactor biosynthesis; ubiquinone biosynthesis.</text>
</comment>
<comment type="catalytic activity">
    <reaction evidence="6">
        <text>a 2-demethylmenaquinol + S-adenosyl-L-methionine = a menaquinol + S-adenosyl-L-homocysteine + H(+)</text>
        <dbReference type="Rhea" id="RHEA:42640"/>
        <dbReference type="Rhea" id="RHEA-COMP:9539"/>
        <dbReference type="Rhea" id="RHEA-COMP:9563"/>
        <dbReference type="ChEBI" id="CHEBI:15378"/>
        <dbReference type="ChEBI" id="CHEBI:18151"/>
        <dbReference type="ChEBI" id="CHEBI:55437"/>
        <dbReference type="ChEBI" id="CHEBI:57856"/>
        <dbReference type="ChEBI" id="CHEBI:59789"/>
        <dbReference type="EC" id="2.1.1.163"/>
    </reaction>
</comment>
<evidence type="ECO:0000313" key="8">
    <source>
        <dbReference type="EMBL" id="ELA08337.1"/>
    </source>
</evidence>
<dbReference type="NCBIfam" id="NF001240">
    <property type="entry name" value="PRK00216.1-1"/>
    <property type="match status" value="1"/>
</dbReference>
<dbReference type="PROSITE" id="PS01183">
    <property type="entry name" value="UBIE_1"/>
    <property type="match status" value="1"/>
</dbReference>
<dbReference type="PROSITE" id="PS51608">
    <property type="entry name" value="SAM_MT_UBIE"/>
    <property type="match status" value="1"/>
</dbReference>
<dbReference type="GO" id="GO:0008425">
    <property type="term" value="F:2-methoxy-6-polyprenyl-1,4-benzoquinol methyltransferase activity"/>
    <property type="evidence" value="ECO:0007669"/>
    <property type="project" value="UniProtKB-UniRule"/>
</dbReference>
<dbReference type="InterPro" id="IPR029063">
    <property type="entry name" value="SAM-dependent_MTases_sf"/>
</dbReference>
<dbReference type="Proteomes" id="UP000023795">
    <property type="component" value="Unassembled WGS sequence"/>
</dbReference>
<name>L2F5M8_9GAMM</name>
<keyword evidence="1 6" id="KW-0474">Menaquinone biosynthesis</keyword>
<gene>
    <name evidence="6" type="primary">ubiE</name>
    <name evidence="8" type="ORF">MOMA_07236</name>
</gene>
<dbReference type="GO" id="GO:0032259">
    <property type="term" value="P:methylation"/>
    <property type="evidence" value="ECO:0007669"/>
    <property type="project" value="UniProtKB-KW"/>
</dbReference>
<reference evidence="8 9" key="1">
    <citation type="journal article" date="2013" name="Genome Announc.">
        <title>Genome Sequence of Moraxella macacae 0408225, a Novel Bacterial Species Isolated from a Cynomolgus Macaque with Epistaxis.</title>
        <authorList>
            <person name="Ladner J.T."/>
            <person name="Whitehouse C.A."/>
            <person name="Koroleva G.I."/>
            <person name="Palacios G.F."/>
        </authorList>
    </citation>
    <scope>NUCLEOTIDE SEQUENCE [LARGE SCALE GENOMIC DNA]</scope>
    <source>
        <strain evidence="8 9">0408225</strain>
    </source>
</reference>
<evidence type="ECO:0000256" key="7">
    <source>
        <dbReference type="SAM" id="MobiDB-lite"/>
    </source>
</evidence>
<evidence type="ECO:0000313" key="9">
    <source>
        <dbReference type="Proteomes" id="UP000023795"/>
    </source>
</evidence>
<dbReference type="NCBIfam" id="NF001244">
    <property type="entry name" value="PRK00216.1-5"/>
    <property type="match status" value="1"/>
</dbReference>
<keyword evidence="3 6" id="KW-0808">Transferase</keyword>
<dbReference type="eggNOG" id="COG2226">
    <property type="taxonomic scope" value="Bacteria"/>
</dbReference>
<dbReference type="UniPathway" id="UPA00079">
    <property type="reaction ID" value="UER00169"/>
</dbReference>
<proteinExistence type="inferred from homology"/>
<dbReference type="PATRIC" id="fig|1230338.3.peg.1538"/>
<dbReference type="GO" id="GO:0043770">
    <property type="term" value="F:demethylmenaquinone methyltransferase activity"/>
    <property type="evidence" value="ECO:0007669"/>
    <property type="project" value="UniProtKB-UniRule"/>
</dbReference>
<dbReference type="Gene3D" id="3.40.50.150">
    <property type="entry name" value="Vaccinia Virus protein VP39"/>
    <property type="match status" value="1"/>
</dbReference>
<dbReference type="AlphaFoldDB" id="L2F5M8"/>
<dbReference type="OrthoDB" id="9808140at2"/>
<dbReference type="PANTHER" id="PTHR43591:SF24">
    <property type="entry name" value="2-METHOXY-6-POLYPRENYL-1,4-BENZOQUINOL METHYLASE, MITOCHONDRIAL"/>
    <property type="match status" value="1"/>
</dbReference>
<feature type="binding site" evidence="6">
    <location>
        <position position="144"/>
    </location>
    <ligand>
        <name>S-adenosyl-L-methionine</name>
        <dbReference type="ChEBI" id="CHEBI:59789"/>
    </ligand>
</feature>
<evidence type="ECO:0000256" key="3">
    <source>
        <dbReference type="ARBA" id="ARBA00022679"/>
    </source>
</evidence>
<feature type="region of interest" description="Disordered" evidence="7">
    <location>
        <begin position="1"/>
        <end position="57"/>
    </location>
</feature>
<feature type="compositionally biased region" description="Polar residues" evidence="7">
    <location>
        <begin position="15"/>
        <end position="37"/>
    </location>
</feature>
<dbReference type="STRING" id="1230338.MOMA_07236"/>
<organism evidence="8 9">
    <name type="scientific">Moraxella macacae 0408225</name>
    <dbReference type="NCBI Taxonomy" id="1230338"/>
    <lineage>
        <taxon>Bacteria</taxon>
        <taxon>Pseudomonadati</taxon>
        <taxon>Pseudomonadota</taxon>
        <taxon>Gammaproteobacteria</taxon>
        <taxon>Moraxellales</taxon>
        <taxon>Moraxellaceae</taxon>
        <taxon>Moraxella</taxon>
    </lineage>
</organism>
<comment type="catalytic activity">
    <reaction evidence="6">
        <text>a 2-methoxy-6-(all-trans-polyprenyl)benzene-1,4-diol + S-adenosyl-L-methionine = a 5-methoxy-2-methyl-3-(all-trans-polyprenyl)benzene-1,4-diol + S-adenosyl-L-homocysteine + H(+)</text>
        <dbReference type="Rhea" id="RHEA:28286"/>
        <dbReference type="Rhea" id="RHEA-COMP:10858"/>
        <dbReference type="Rhea" id="RHEA-COMP:10859"/>
        <dbReference type="ChEBI" id="CHEBI:15378"/>
        <dbReference type="ChEBI" id="CHEBI:57856"/>
        <dbReference type="ChEBI" id="CHEBI:59789"/>
        <dbReference type="ChEBI" id="CHEBI:84166"/>
        <dbReference type="ChEBI" id="CHEBI:84167"/>
        <dbReference type="EC" id="2.1.1.201"/>
    </reaction>
</comment>
<evidence type="ECO:0000256" key="5">
    <source>
        <dbReference type="ARBA" id="ARBA00022691"/>
    </source>
</evidence>
<keyword evidence="4 6" id="KW-0831">Ubiquinone biosynthesis</keyword>
<dbReference type="CDD" id="cd02440">
    <property type="entry name" value="AdoMet_MTases"/>
    <property type="match status" value="1"/>
</dbReference>
<evidence type="ECO:0000256" key="6">
    <source>
        <dbReference type="HAMAP-Rule" id="MF_01813"/>
    </source>
</evidence>
<dbReference type="InterPro" id="IPR004033">
    <property type="entry name" value="UbiE/COQ5_MeTrFase"/>
</dbReference>
<dbReference type="PANTHER" id="PTHR43591">
    <property type="entry name" value="METHYLTRANSFERASE"/>
    <property type="match status" value="1"/>
</dbReference>
<sequence length="300" mass="33363">MTKQNFSNPLDLPVSTPQGQQLTREQINQSSSETTLSGFDKSAIYNPHTAETDGDEETHFGYQTVKKSQKQEKVAEVFTSVAKKYDIMNDLMSFGIHRLWKRYAISLTGVRAGQNVLDIAGGTGDLAKVFSKEVGRTGHVVLSDINEAMLEVGRERLINAGCNNVDFVLANAENLEPFADESFDLVTISFGLRNVTDKDAALRAMYRVLKKGGRLLVLEFSKPVFEPLSKAYDLYSFTALPLMGKIVANDSESYQYLAESIRMHPDQRTLKSMMVEAGFVNCDYHNLTGGIVAVHRGFKK</sequence>
<feature type="binding site" evidence="6">
    <location>
        <begin position="171"/>
        <end position="172"/>
    </location>
    <ligand>
        <name>S-adenosyl-L-methionine</name>
        <dbReference type="ChEBI" id="CHEBI:59789"/>
    </ligand>
</feature>
<comment type="caution">
    <text evidence="8">The sequence shown here is derived from an EMBL/GenBank/DDBJ whole genome shotgun (WGS) entry which is preliminary data.</text>
</comment>
<dbReference type="InterPro" id="IPR023576">
    <property type="entry name" value="UbiE/COQ5_MeTrFase_CS"/>
</dbReference>
<dbReference type="EMBL" id="ANIN01000002">
    <property type="protein sequence ID" value="ELA08337.1"/>
    <property type="molecule type" value="Genomic_DNA"/>
</dbReference>
<keyword evidence="5 6" id="KW-0949">S-adenosyl-L-methionine</keyword>
<keyword evidence="2 6" id="KW-0489">Methyltransferase</keyword>
<evidence type="ECO:0000256" key="1">
    <source>
        <dbReference type="ARBA" id="ARBA00022428"/>
    </source>
</evidence>
<comment type="function">
    <text evidence="6">Methyltransferase required for the conversion of demethylmenaquinol (DMKH2) to menaquinol (MKH2) and the conversion of 2-polyprenyl-6-methoxy-1,4-benzoquinol (DDMQH2) to 2-polyprenyl-3-methyl-6-methoxy-1,4-benzoquinol (DMQH2).</text>
</comment>
<dbReference type="PROSITE" id="PS01184">
    <property type="entry name" value="UBIE_2"/>
    <property type="match status" value="1"/>
</dbReference>
<dbReference type="EC" id="2.1.1.163" evidence="6"/>
<dbReference type="Pfam" id="PF01209">
    <property type="entry name" value="Ubie_methyltran"/>
    <property type="match status" value="1"/>
</dbReference>
<dbReference type="GO" id="GO:0009234">
    <property type="term" value="P:menaquinone biosynthetic process"/>
    <property type="evidence" value="ECO:0007669"/>
    <property type="project" value="UniProtKB-UniRule"/>
</dbReference>
<evidence type="ECO:0000256" key="4">
    <source>
        <dbReference type="ARBA" id="ARBA00022688"/>
    </source>
</evidence>
<dbReference type="NCBIfam" id="TIGR01934">
    <property type="entry name" value="MenG_MenH_UbiE"/>
    <property type="match status" value="1"/>
</dbReference>
<dbReference type="SUPFAM" id="SSF53335">
    <property type="entry name" value="S-adenosyl-L-methionine-dependent methyltransferases"/>
    <property type="match status" value="1"/>
</dbReference>
<dbReference type="FunFam" id="3.40.50.150:FF:000014">
    <property type="entry name" value="Ubiquinone/menaquinone biosynthesis C-methyltransferase UbiE"/>
    <property type="match status" value="1"/>
</dbReference>
<feature type="binding site" evidence="6">
    <location>
        <position position="189"/>
    </location>
    <ligand>
        <name>S-adenosyl-L-methionine</name>
        <dbReference type="ChEBI" id="CHEBI:59789"/>
    </ligand>
</feature>
<protein>
    <recommendedName>
        <fullName evidence="6">Ubiquinone/menaquinone biosynthesis C-methyltransferase UbiE</fullName>
        <ecNumber evidence="6">2.1.1.163</ecNumber>
        <ecNumber evidence="6">2.1.1.201</ecNumber>
    </recommendedName>
    <alternativeName>
        <fullName evidence="6">2-methoxy-6-polyprenyl-1,4-benzoquinol methylase</fullName>
    </alternativeName>
    <alternativeName>
        <fullName evidence="6">Demethylmenaquinone methyltransferase</fullName>
    </alternativeName>
</protein>
<evidence type="ECO:0000256" key="2">
    <source>
        <dbReference type="ARBA" id="ARBA00022603"/>
    </source>
</evidence>